<dbReference type="GeneID" id="97240053"/>
<name>A0A162LTJ3_9PROT</name>
<dbReference type="SMART" id="SM00100">
    <property type="entry name" value="cNMP"/>
    <property type="match status" value="1"/>
</dbReference>
<dbReference type="Gene3D" id="1.10.10.10">
    <property type="entry name" value="Winged helix-like DNA-binding domain superfamily/Winged helix DNA-binding domain"/>
    <property type="match status" value="1"/>
</dbReference>
<protein>
    <recommendedName>
        <fullName evidence="8">Crp/Fnr family transcriptional regulator</fullName>
    </recommendedName>
</protein>
<dbReference type="Pfam" id="PF00027">
    <property type="entry name" value="cNMP_binding"/>
    <property type="match status" value="1"/>
</dbReference>
<dbReference type="PROSITE" id="PS51063">
    <property type="entry name" value="HTH_CRP_2"/>
    <property type="match status" value="1"/>
</dbReference>
<dbReference type="PANTHER" id="PTHR24567:SF74">
    <property type="entry name" value="HTH-TYPE TRANSCRIPTIONAL REGULATOR ARCR"/>
    <property type="match status" value="1"/>
</dbReference>
<sequence>MTIPFADQSGFLSSSLPEDTVRRLTEAGSRRRVPDGGLIHAKGDEADALFGVISGAVRIASAGDDGRELVLAVLEPGAWFGEIALIDGGRRTHDAVALGESELIVVPKAAFVRLLAEHPPLSAHLLVLLCRRLRMTFSALEDEAFLPLDRRLAKRLLALADAYGEVEGTATRIALHLPQEELGHMLGTSRQTVNRLLGAWARDGLIARAYGRVTITDRAALDRIARG</sequence>
<dbReference type="GO" id="GO:0003677">
    <property type="term" value="F:DNA binding"/>
    <property type="evidence" value="ECO:0007669"/>
    <property type="project" value="UniProtKB-KW"/>
</dbReference>
<dbReference type="PANTHER" id="PTHR24567">
    <property type="entry name" value="CRP FAMILY TRANSCRIPTIONAL REGULATORY PROTEIN"/>
    <property type="match status" value="1"/>
</dbReference>
<gene>
    <name evidence="6" type="ORF">AUP44_21295</name>
</gene>
<dbReference type="PROSITE" id="PS50042">
    <property type="entry name" value="CNMP_BINDING_3"/>
    <property type="match status" value="1"/>
</dbReference>
<dbReference type="InterPro" id="IPR036390">
    <property type="entry name" value="WH_DNA-bd_sf"/>
</dbReference>
<dbReference type="Gene3D" id="2.60.120.10">
    <property type="entry name" value="Jelly Rolls"/>
    <property type="match status" value="1"/>
</dbReference>
<evidence type="ECO:0000256" key="1">
    <source>
        <dbReference type="ARBA" id="ARBA00023015"/>
    </source>
</evidence>
<dbReference type="Pfam" id="PF13545">
    <property type="entry name" value="HTH_Crp_2"/>
    <property type="match status" value="1"/>
</dbReference>
<feature type="domain" description="HTH crp-type" evidence="5">
    <location>
        <begin position="146"/>
        <end position="219"/>
    </location>
</feature>
<dbReference type="InterPro" id="IPR000595">
    <property type="entry name" value="cNMP-bd_dom"/>
</dbReference>
<accession>A0A162LTJ3</accession>
<evidence type="ECO:0008006" key="8">
    <source>
        <dbReference type="Google" id="ProtNLM"/>
    </source>
</evidence>
<evidence type="ECO:0000259" key="4">
    <source>
        <dbReference type="PROSITE" id="PS50042"/>
    </source>
</evidence>
<dbReference type="OrthoDB" id="3525895at2"/>
<feature type="domain" description="Cyclic nucleotide-binding" evidence="4">
    <location>
        <begin position="12"/>
        <end position="115"/>
    </location>
</feature>
<evidence type="ECO:0000256" key="3">
    <source>
        <dbReference type="ARBA" id="ARBA00023163"/>
    </source>
</evidence>
<keyword evidence="3" id="KW-0804">Transcription</keyword>
<dbReference type="AlphaFoldDB" id="A0A162LTJ3"/>
<dbReference type="RefSeq" id="WP_062761725.1">
    <property type="nucleotide sequence ID" value="NZ_CP121045.1"/>
</dbReference>
<evidence type="ECO:0000259" key="5">
    <source>
        <dbReference type="PROSITE" id="PS51063"/>
    </source>
</evidence>
<organism evidence="6 7">
    <name type="scientific">Tistrella mobilis</name>
    <dbReference type="NCBI Taxonomy" id="171437"/>
    <lineage>
        <taxon>Bacteria</taxon>
        <taxon>Pseudomonadati</taxon>
        <taxon>Pseudomonadota</taxon>
        <taxon>Alphaproteobacteria</taxon>
        <taxon>Geminicoccales</taxon>
        <taxon>Geminicoccaceae</taxon>
        <taxon>Tistrella</taxon>
    </lineage>
</organism>
<dbReference type="GO" id="GO:0005829">
    <property type="term" value="C:cytosol"/>
    <property type="evidence" value="ECO:0007669"/>
    <property type="project" value="TreeGrafter"/>
</dbReference>
<dbReference type="CDD" id="cd00038">
    <property type="entry name" value="CAP_ED"/>
    <property type="match status" value="1"/>
</dbReference>
<dbReference type="InterPro" id="IPR012318">
    <property type="entry name" value="HTH_CRP"/>
</dbReference>
<evidence type="ECO:0000313" key="7">
    <source>
        <dbReference type="Proteomes" id="UP000075787"/>
    </source>
</evidence>
<dbReference type="InterPro" id="IPR050397">
    <property type="entry name" value="Env_Response_Regulators"/>
</dbReference>
<comment type="caution">
    <text evidence="6">The sequence shown here is derived from an EMBL/GenBank/DDBJ whole genome shotgun (WGS) entry which is preliminary data.</text>
</comment>
<dbReference type="SUPFAM" id="SSF46785">
    <property type="entry name" value="Winged helix' DNA-binding domain"/>
    <property type="match status" value="1"/>
</dbReference>
<keyword evidence="1" id="KW-0805">Transcription regulation</keyword>
<dbReference type="SMART" id="SM00419">
    <property type="entry name" value="HTH_CRP"/>
    <property type="match status" value="1"/>
</dbReference>
<evidence type="ECO:0000256" key="2">
    <source>
        <dbReference type="ARBA" id="ARBA00023125"/>
    </source>
</evidence>
<dbReference type="InterPro" id="IPR014710">
    <property type="entry name" value="RmlC-like_jellyroll"/>
</dbReference>
<evidence type="ECO:0000313" key="6">
    <source>
        <dbReference type="EMBL" id="KYO57020.1"/>
    </source>
</evidence>
<dbReference type="InterPro" id="IPR018490">
    <property type="entry name" value="cNMP-bd_dom_sf"/>
</dbReference>
<dbReference type="InterPro" id="IPR036388">
    <property type="entry name" value="WH-like_DNA-bd_sf"/>
</dbReference>
<dbReference type="GO" id="GO:0003700">
    <property type="term" value="F:DNA-binding transcription factor activity"/>
    <property type="evidence" value="ECO:0007669"/>
    <property type="project" value="TreeGrafter"/>
</dbReference>
<proteinExistence type="predicted"/>
<reference evidence="6 7" key="1">
    <citation type="submission" date="2015-12" db="EMBL/GenBank/DDBJ databases">
        <title>Genome sequence of Tistrella mobilis MCCC 1A02139.</title>
        <authorList>
            <person name="Lu L."/>
            <person name="Lai Q."/>
            <person name="Shao Z."/>
            <person name="Qian P."/>
        </authorList>
    </citation>
    <scope>NUCLEOTIDE SEQUENCE [LARGE SCALE GENOMIC DNA]</scope>
    <source>
        <strain evidence="6 7">MCCC 1A02139</strain>
    </source>
</reference>
<dbReference type="SUPFAM" id="SSF51206">
    <property type="entry name" value="cAMP-binding domain-like"/>
    <property type="match status" value="1"/>
</dbReference>
<dbReference type="EMBL" id="LPZR01000034">
    <property type="protein sequence ID" value="KYO57020.1"/>
    <property type="molecule type" value="Genomic_DNA"/>
</dbReference>
<dbReference type="Proteomes" id="UP000075787">
    <property type="component" value="Unassembled WGS sequence"/>
</dbReference>
<keyword evidence="2" id="KW-0238">DNA-binding</keyword>